<organism evidence="1 2">
    <name type="scientific">Actinoplanes lobatus</name>
    <dbReference type="NCBI Taxonomy" id="113568"/>
    <lineage>
        <taxon>Bacteria</taxon>
        <taxon>Bacillati</taxon>
        <taxon>Actinomycetota</taxon>
        <taxon>Actinomycetes</taxon>
        <taxon>Micromonosporales</taxon>
        <taxon>Micromonosporaceae</taxon>
        <taxon>Actinoplanes</taxon>
    </lineage>
</organism>
<dbReference type="Proteomes" id="UP000590511">
    <property type="component" value="Unassembled WGS sequence"/>
</dbReference>
<accession>A0A7W7MJM7</accession>
<dbReference type="EMBL" id="JACHNC010000001">
    <property type="protein sequence ID" value="MBB4752235.1"/>
    <property type="molecule type" value="Genomic_DNA"/>
</dbReference>
<name>A0A7W7MJM7_9ACTN</name>
<dbReference type="RefSeq" id="WP_188124138.1">
    <property type="nucleotide sequence ID" value="NZ_BOMP01000162.1"/>
</dbReference>
<dbReference type="AlphaFoldDB" id="A0A7W7MJM7"/>
<gene>
    <name evidence="1" type="ORF">BJ964_006396</name>
</gene>
<proteinExistence type="predicted"/>
<comment type="caution">
    <text evidence="1">The sequence shown here is derived from an EMBL/GenBank/DDBJ whole genome shotgun (WGS) entry which is preliminary data.</text>
</comment>
<evidence type="ECO:0000313" key="1">
    <source>
        <dbReference type="EMBL" id="MBB4752235.1"/>
    </source>
</evidence>
<sequence length="68" mass="7393">MPDDITLQLDRATAEDLYATLYEVGEHIAAGATISPPRVEEAERLGNLLRDLGHGLGRTCSPYCDHLA</sequence>
<evidence type="ECO:0000313" key="2">
    <source>
        <dbReference type="Proteomes" id="UP000590511"/>
    </source>
</evidence>
<reference evidence="1 2" key="1">
    <citation type="submission" date="2020-08" db="EMBL/GenBank/DDBJ databases">
        <title>Sequencing the genomes of 1000 actinobacteria strains.</title>
        <authorList>
            <person name="Klenk H.-P."/>
        </authorList>
    </citation>
    <scope>NUCLEOTIDE SEQUENCE [LARGE SCALE GENOMIC DNA]</scope>
    <source>
        <strain evidence="1 2">DSM 43150</strain>
    </source>
</reference>
<protein>
    <submittedName>
        <fullName evidence="1">Uncharacterized protein</fullName>
    </submittedName>
</protein>